<dbReference type="InterPro" id="IPR042099">
    <property type="entry name" value="ANL_N_sf"/>
</dbReference>
<evidence type="ECO:0000313" key="6">
    <source>
        <dbReference type="Proteomes" id="UP000325576"/>
    </source>
</evidence>
<evidence type="ECO:0000313" key="5">
    <source>
        <dbReference type="EMBL" id="KAB2586091.1"/>
    </source>
</evidence>
<sequence>MSLDYLPWVRTYGDSAEACLSDDRISLSRRQFDDAVASVSAQFAGRGIGAGEVIAIMLQNRVELVVALMAAWRLGAAVTLVNPTFTESEAGHQIADSGAVLIVTSGNDVPTNGLPSITVDELDLSSTLSASVPVTPDADELGLVIYTSGSTGKPKGVMLTHGNLNAMASMMADHFDLRATDHCLLILPLFHVNAIINSILAPFSRGAQTTILARFSVDGFVDAINAVQPTYFSAVPTIYARLAELPDSVKLDTASLRFAVCGAAPMSAELIAHCEERFGFVILEGYGLTEGTCASSCNPLIGERKLGTVGPALAGQRIAIVDDEGNYLPPGHDGEVLISGPNIMAGYLGMPEETASTVVDGWLHTGDIGHLDDDGYLTLVDRIKDMIIRGGENLYPKEIESVLHRHPDVLESAVVGIPHPVYGEVPVAYVVLYPGSGSGAVELLEHCRRDLAKIKLPVAIDIVEQLPKNPVGKIDKPGLRARAQPSIIVV</sequence>
<dbReference type="GO" id="GO:0006631">
    <property type="term" value="P:fatty acid metabolic process"/>
    <property type="evidence" value="ECO:0007669"/>
    <property type="project" value="TreeGrafter"/>
</dbReference>
<feature type="domain" description="AMP-dependent synthetase/ligase" evidence="3">
    <location>
        <begin position="16"/>
        <end position="348"/>
    </location>
</feature>
<dbReference type="EMBL" id="MRBO01000249">
    <property type="protein sequence ID" value="KAB2586091.1"/>
    <property type="molecule type" value="Genomic_DNA"/>
</dbReference>
<organism evidence="5 6">
    <name type="scientific">Rhodococcus erythropolis</name>
    <name type="common">Arthrobacter picolinophilus</name>
    <dbReference type="NCBI Taxonomy" id="1833"/>
    <lineage>
        <taxon>Bacteria</taxon>
        <taxon>Bacillati</taxon>
        <taxon>Actinomycetota</taxon>
        <taxon>Actinomycetes</taxon>
        <taxon>Mycobacteriales</taxon>
        <taxon>Nocardiaceae</taxon>
        <taxon>Rhodococcus</taxon>
        <taxon>Rhodococcus erythropolis group</taxon>
    </lineage>
</organism>
<evidence type="ECO:0000259" key="4">
    <source>
        <dbReference type="Pfam" id="PF13193"/>
    </source>
</evidence>
<evidence type="ECO:0000256" key="2">
    <source>
        <dbReference type="ARBA" id="ARBA00022598"/>
    </source>
</evidence>
<dbReference type="Gene3D" id="3.30.300.30">
    <property type="match status" value="1"/>
</dbReference>
<feature type="domain" description="AMP-binding enzyme C-terminal" evidence="4">
    <location>
        <begin position="398"/>
        <end position="473"/>
    </location>
</feature>
<dbReference type="FunFam" id="3.30.300.30:FF:000008">
    <property type="entry name" value="2,3-dihydroxybenzoate-AMP ligase"/>
    <property type="match status" value="1"/>
</dbReference>
<dbReference type="SUPFAM" id="SSF56801">
    <property type="entry name" value="Acetyl-CoA synthetase-like"/>
    <property type="match status" value="1"/>
</dbReference>
<dbReference type="PROSITE" id="PS00455">
    <property type="entry name" value="AMP_BINDING"/>
    <property type="match status" value="1"/>
</dbReference>
<protein>
    <submittedName>
        <fullName evidence="5">AMP-dependent synthetase</fullName>
    </submittedName>
</protein>
<dbReference type="InterPro" id="IPR025110">
    <property type="entry name" value="AMP-bd_C"/>
</dbReference>
<dbReference type="PANTHER" id="PTHR43201:SF5">
    <property type="entry name" value="MEDIUM-CHAIN ACYL-COA LIGASE ACSF2, MITOCHONDRIAL"/>
    <property type="match status" value="1"/>
</dbReference>
<accession>A0A5N5E8B1</accession>
<dbReference type="Proteomes" id="UP000325576">
    <property type="component" value="Unassembled WGS sequence"/>
</dbReference>
<dbReference type="AlphaFoldDB" id="A0A5N5E8B1"/>
<dbReference type="InterPro" id="IPR020845">
    <property type="entry name" value="AMP-binding_CS"/>
</dbReference>
<dbReference type="InterPro" id="IPR000873">
    <property type="entry name" value="AMP-dep_synth/lig_dom"/>
</dbReference>
<keyword evidence="2" id="KW-0436">Ligase</keyword>
<dbReference type="GO" id="GO:0031956">
    <property type="term" value="F:medium-chain fatty acid-CoA ligase activity"/>
    <property type="evidence" value="ECO:0007669"/>
    <property type="project" value="TreeGrafter"/>
</dbReference>
<evidence type="ECO:0000256" key="1">
    <source>
        <dbReference type="ARBA" id="ARBA00006432"/>
    </source>
</evidence>
<dbReference type="InterPro" id="IPR045851">
    <property type="entry name" value="AMP-bd_C_sf"/>
</dbReference>
<name>A0A5N5E8B1_RHOER</name>
<dbReference type="PANTHER" id="PTHR43201">
    <property type="entry name" value="ACYL-COA SYNTHETASE"/>
    <property type="match status" value="1"/>
</dbReference>
<dbReference type="Pfam" id="PF00501">
    <property type="entry name" value="AMP-binding"/>
    <property type="match status" value="1"/>
</dbReference>
<comment type="similarity">
    <text evidence="1">Belongs to the ATP-dependent AMP-binding enzyme family.</text>
</comment>
<proteinExistence type="inferred from homology"/>
<reference evidence="5 6" key="1">
    <citation type="journal article" date="2017" name="Poromechanics V (2013)">
        <title>Genomic Characterization of the Arsenic-Tolerant Actinobacterium, &lt;i&gt;Rhodococcus erythropolis&lt;/i&gt; S43.</title>
        <authorList>
            <person name="Retamal-Morales G."/>
            <person name="Mehnert M."/>
            <person name="Schwabe R."/>
            <person name="Tischler D."/>
            <person name="Schloemann M."/>
            <person name="Levican G.J."/>
        </authorList>
    </citation>
    <scope>NUCLEOTIDE SEQUENCE [LARGE SCALE GENOMIC DNA]</scope>
    <source>
        <strain evidence="5 6">S43</strain>
    </source>
</reference>
<gene>
    <name evidence="5" type="ORF">BS297_06995</name>
</gene>
<dbReference type="Gene3D" id="3.40.50.12780">
    <property type="entry name" value="N-terminal domain of ligase-like"/>
    <property type="match status" value="1"/>
</dbReference>
<dbReference type="Pfam" id="PF13193">
    <property type="entry name" value="AMP-binding_C"/>
    <property type="match status" value="1"/>
</dbReference>
<comment type="caution">
    <text evidence="5">The sequence shown here is derived from an EMBL/GenBank/DDBJ whole genome shotgun (WGS) entry which is preliminary data.</text>
</comment>
<evidence type="ECO:0000259" key="3">
    <source>
        <dbReference type="Pfam" id="PF00501"/>
    </source>
</evidence>